<comment type="caution">
    <text evidence="2">The sequence shown here is derived from an EMBL/GenBank/DDBJ whole genome shotgun (WGS) entry which is preliminary data.</text>
</comment>
<dbReference type="InterPro" id="IPR011051">
    <property type="entry name" value="RmlC_Cupin_sf"/>
</dbReference>
<evidence type="ECO:0000259" key="1">
    <source>
        <dbReference type="Pfam" id="PF07883"/>
    </source>
</evidence>
<dbReference type="Pfam" id="PF07883">
    <property type="entry name" value="Cupin_2"/>
    <property type="match status" value="1"/>
</dbReference>
<dbReference type="OrthoDB" id="9791637at2"/>
<dbReference type="PANTHER" id="PTHR36440:SF1">
    <property type="entry name" value="PUTATIVE (AFU_ORTHOLOGUE AFUA_8G07350)-RELATED"/>
    <property type="match status" value="1"/>
</dbReference>
<dbReference type="AlphaFoldDB" id="A0A563EH76"/>
<gene>
    <name evidence="2" type="ORF">FKR81_38635</name>
</gene>
<dbReference type="InterPro" id="IPR013096">
    <property type="entry name" value="Cupin_2"/>
</dbReference>
<dbReference type="SUPFAM" id="SSF51182">
    <property type="entry name" value="RmlC-like cupins"/>
    <property type="match status" value="1"/>
</dbReference>
<dbReference type="EMBL" id="VOBR01000039">
    <property type="protein sequence ID" value="TWP45749.1"/>
    <property type="molecule type" value="Genomic_DNA"/>
</dbReference>
<evidence type="ECO:0000313" key="3">
    <source>
        <dbReference type="Proteomes" id="UP000316639"/>
    </source>
</evidence>
<name>A0A563EH76_9PSEU</name>
<organism evidence="2 3">
    <name type="scientific">Lentzea tibetensis</name>
    <dbReference type="NCBI Taxonomy" id="2591470"/>
    <lineage>
        <taxon>Bacteria</taxon>
        <taxon>Bacillati</taxon>
        <taxon>Actinomycetota</taxon>
        <taxon>Actinomycetes</taxon>
        <taxon>Pseudonocardiales</taxon>
        <taxon>Pseudonocardiaceae</taxon>
        <taxon>Lentzea</taxon>
    </lineage>
</organism>
<dbReference type="Proteomes" id="UP000316639">
    <property type="component" value="Unassembled WGS sequence"/>
</dbReference>
<accession>A0A563EH76</accession>
<dbReference type="InterPro" id="IPR014710">
    <property type="entry name" value="RmlC-like_jellyroll"/>
</dbReference>
<dbReference type="PANTHER" id="PTHR36440">
    <property type="entry name" value="PUTATIVE (AFU_ORTHOLOGUE AFUA_8G07350)-RELATED"/>
    <property type="match status" value="1"/>
</dbReference>
<evidence type="ECO:0000313" key="2">
    <source>
        <dbReference type="EMBL" id="TWP45749.1"/>
    </source>
</evidence>
<dbReference type="InterPro" id="IPR053146">
    <property type="entry name" value="QDO-like"/>
</dbReference>
<keyword evidence="3" id="KW-1185">Reference proteome</keyword>
<feature type="domain" description="Cupin type-2" evidence="1">
    <location>
        <begin position="57"/>
        <end position="123"/>
    </location>
</feature>
<dbReference type="Gene3D" id="2.60.120.10">
    <property type="entry name" value="Jelly Rolls"/>
    <property type="match status" value="1"/>
</dbReference>
<protein>
    <submittedName>
        <fullName evidence="2">Cupin domain-containing protein</fullName>
    </submittedName>
</protein>
<proteinExistence type="predicted"/>
<sequence>MMRHQYHEGVCVMNQQTTLSPIVRRAGEGTQMWFFGGGVFTWKLSGAESGGELSVFEVEMLGGKRTPLHTHPIAESLFVLSGHIRYRIDAEDVELRDGDYVMVPQGVPHAFLVLSEHARVLSIQPSGECEPFYLGASEPLEGSARETDFARIAESGAVNGGIEIVGPPPF</sequence>
<reference evidence="2 3" key="1">
    <citation type="submission" date="2019-07" db="EMBL/GenBank/DDBJ databases">
        <title>Lentzea xizangensis sp. nov., isolated from Qinghai-Tibetan Plateau Soils.</title>
        <authorList>
            <person name="Huang J."/>
        </authorList>
    </citation>
    <scope>NUCLEOTIDE SEQUENCE [LARGE SCALE GENOMIC DNA]</scope>
    <source>
        <strain evidence="2 3">FXJ1.1311</strain>
    </source>
</reference>